<dbReference type="GO" id="GO:0003700">
    <property type="term" value="F:DNA-binding transcription factor activity"/>
    <property type="evidence" value="ECO:0007669"/>
    <property type="project" value="InterPro"/>
</dbReference>
<dbReference type="InterPro" id="IPR018062">
    <property type="entry name" value="HTH_AraC-typ_CS"/>
</dbReference>
<keyword evidence="6" id="KW-1185">Reference proteome</keyword>
<dbReference type="Pfam" id="PF12833">
    <property type="entry name" value="HTH_18"/>
    <property type="match status" value="1"/>
</dbReference>
<gene>
    <name evidence="5" type="ORF">C7389_107202</name>
</gene>
<evidence type="ECO:0000313" key="6">
    <source>
        <dbReference type="Proteomes" id="UP000295129"/>
    </source>
</evidence>
<dbReference type="PANTHER" id="PTHR46796:SF6">
    <property type="entry name" value="ARAC SUBFAMILY"/>
    <property type="match status" value="1"/>
</dbReference>
<evidence type="ECO:0000256" key="1">
    <source>
        <dbReference type="ARBA" id="ARBA00023015"/>
    </source>
</evidence>
<dbReference type="PROSITE" id="PS00041">
    <property type="entry name" value="HTH_ARAC_FAMILY_1"/>
    <property type="match status" value="1"/>
</dbReference>
<dbReference type="RefSeq" id="WP_133591075.1">
    <property type="nucleotide sequence ID" value="NZ_SNVV01000007.1"/>
</dbReference>
<dbReference type="SMART" id="SM00342">
    <property type="entry name" value="HTH_ARAC"/>
    <property type="match status" value="1"/>
</dbReference>
<dbReference type="InterPro" id="IPR050204">
    <property type="entry name" value="AraC_XylS_family_regulators"/>
</dbReference>
<dbReference type="InterPro" id="IPR035418">
    <property type="entry name" value="AraC-bd_2"/>
</dbReference>
<dbReference type="Proteomes" id="UP000295129">
    <property type="component" value="Unassembled WGS sequence"/>
</dbReference>
<dbReference type="Gene3D" id="1.10.10.60">
    <property type="entry name" value="Homeodomain-like"/>
    <property type="match status" value="1"/>
</dbReference>
<dbReference type="InterPro" id="IPR018060">
    <property type="entry name" value="HTH_AraC"/>
</dbReference>
<dbReference type="OrthoDB" id="185346at2"/>
<organism evidence="5 6">
    <name type="scientific">Azoarcus indigens</name>
    <dbReference type="NCBI Taxonomy" id="29545"/>
    <lineage>
        <taxon>Bacteria</taxon>
        <taxon>Pseudomonadati</taxon>
        <taxon>Pseudomonadota</taxon>
        <taxon>Betaproteobacteria</taxon>
        <taxon>Rhodocyclales</taxon>
        <taxon>Zoogloeaceae</taxon>
        <taxon>Azoarcus</taxon>
    </lineage>
</organism>
<dbReference type="PROSITE" id="PS01124">
    <property type="entry name" value="HTH_ARAC_FAMILY_2"/>
    <property type="match status" value="1"/>
</dbReference>
<dbReference type="GO" id="GO:0043565">
    <property type="term" value="F:sequence-specific DNA binding"/>
    <property type="evidence" value="ECO:0007669"/>
    <property type="project" value="InterPro"/>
</dbReference>
<accession>A0A4R6E184</accession>
<dbReference type="PANTHER" id="PTHR46796">
    <property type="entry name" value="HTH-TYPE TRANSCRIPTIONAL ACTIVATOR RHAS-RELATED"/>
    <property type="match status" value="1"/>
</dbReference>
<name>A0A4R6E184_9RHOO</name>
<evidence type="ECO:0000256" key="2">
    <source>
        <dbReference type="ARBA" id="ARBA00023125"/>
    </source>
</evidence>
<dbReference type="InterPro" id="IPR049668">
    <property type="entry name" value="AndR"/>
</dbReference>
<dbReference type="NCBIfam" id="NF041686">
    <property type="entry name" value="ant_diox_reg_AndR"/>
    <property type="match status" value="1"/>
</dbReference>
<keyword evidence="3" id="KW-0804">Transcription</keyword>
<dbReference type="InterPro" id="IPR009057">
    <property type="entry name" value="Homeodomain-like_sf"/>
</dbReference>
<sequence>MPAAVAQEPVALRQHRYFESHDVDDTCLRISTILQPHRLRPTRHSTRVHSHMDFIRFGGAVIGALDFGDEMDVIVEEMEAYYLFVCCLRGHAELNTMGERTTIGQNRGAVCIPGAHFSGRFSPDCEQIFLRVDRATLAAHTGVELMHFDHAMALDRPELSPWVSQFRLLATEPAMLQLAQRDERIAIEFERMLISLLLAGHPHRPLQEPAAPSLAPRAVRRAEAFIDAHACEAIRLADIAAAAEVPARTLLDSFQRFRSCSPMQLVRERRLERARASLLSAGPETRVADIALDCGFPHLGRFAGLYQQRYGESPSETVRRGRRRS</sequence>
<evidence type="ECO:0000256" key="3">
    <source>
        <dbReference type="ARBA" id="ARBA00023163"/>
    </source>
</evidence>
<dbReference type="SUPFAM" id="SSF46689">
    <property type="entry name" value="Homeodomain-like"/>
    <property type="match status" value="1"/>
</dbReference>
<protein>
    <submittedName>
        <fullName evidence="5">AraC family transcriptional regulator</fullName>
    </submittedName>
</protein>
<dbReference type="AlphaFoldDB" id="A0A4R6E184"/>
<proteinExistence type="predicted"/>
<keyword evidence="2" id="KW-0238">DNA-binding</keyword>
<reference evidence="5 6" key="1">
    <citation type="submission" date="2019-03" db="EMBL/GenBank/DDBJ databases">
        <title>Genomic Encyclopedia of Type Strains, Phase IV (KMG-IV): sequencing the most valuable type-strain genomes for metagenomic binning, comparative biology and taxonomic classification.</title>
        <authorList>
            <person name="Goeker M."/>
        </authorList>
    </citation>
    <scope>NUCLEOTIDE SEQUENCE [LARGE SCALE GENOMIC DNA]</scope>
    <source>
        <strain evidence="5 6">DSM 12121</strain>
    </source>
</reference>
<comment type="caution">
    <text evidence="5">The sequence shown here is derived from an EMBL/GenBank/DDBJ whole genome shotgun (WGS) entry which is preliminary data.</text>
</comment>
<evidence type="ECO:0000313" key="5">
    <source>
        <dbReference type="EMBL" id="TDN51467.1"/>
    </source>
</evidence>
<dbReference type="EMBL" id="SNVV01000007">
    <property type="protein sequence ID" value="TDN51467.1"/>
    <property type="molecule type" value="Genomic_DNA"/>
</dbReference>
<dbReference type="Pfam" id="PF14525">
    <property type="entry name" value="AraC_binding_2"/>
    <property type="match status" value="1"/>
</dbReference>
<feature type="domain" description="HTH araC/xylS-type" evidence="4">
    <location>
        <begin position="220"/>
        <end position="320"/>
    </location>
</feature>
<evidence type="ECO:0000259" key="4">
    <source>
        <dbReference type="PROSITE" id="PS01124"/>
    </source>
</evidence>
<keyword evidence="1" id="KW-0805">Transcription regulation</keyword>